<reference evidence="3" key="1">
    <citation type="submission" date="2019-11" db="EMBL/GenBank/DDBJ databases">
        <authorList>
            <person name="Feng L."/>
        </authorList>
    </citation>
    <scope>NUCLEOTIDE SEQUENCE</scope>
    <source>
        <strain evidence="3">EMassiliensisLFYP7</strain>
    </source>
</reference>
<evidence type="ECO:0000313" key="3">
    <source>
        <dbReference type="EMBL" id="VYU10812.1"/>
    </source>
</evidence>
<protein>
    <recommendedName>
        <fullName evidence="4">YsaB family lipoprotein</fullName>
    </recommendedName>
</protein>
<dbReference type="InterPro" id="IPR025728">
    <property type="entry name" value="YsaB-like"/>
</dbReference>
<feature type="chain" id="PRO_5027060565" description="YsaB family lipoprotein" evidence="2">
    <location>
        <begin position="21"/>
        <end position="100"/>
    </location>
</feature>
<feature type="signal peptide" evidence="2">
    <location>
        <begin position="1"/>
        <end position="20"/>
    </location>
</feature>
<gene>
    <name evidence="3" type="ORF">EMLFYP7_01421</name>
</gene>
<evidence type="ECO:0000256" key="2">
    <source>
        <dbReference type="SAM" id="SignalP"/>
    </source>
</evidence>
<dbReference type="AlphaFoldDB" id="A0A6N3C464"/>
<keyword evidence="1 2" id="KW-0732">Signal</keyword>
<sequence>MMKASASALMLLLLSGCSTPSDGPAQQAQKGKVGPAHSLSMEQLCRQNAARRYNTDTRQIAVIGFEQFQSSYEMRGFTPRKEAFVCTFDTEGRFLHLSMR</sequence>
<evidence type="ECO:0000256" key="1">
    <source>
        <dbReference type="ARBA" id="ARBA00022729"/>
    </source>
</evidence>
<dbReference type="EMBL" id="CACRTZ010000006">
    <property type="protein sequence ID" value="VYU10812.1"/>
    <property type="molecule type" value="Genomic_DNA"/>
</dbReference>
<proteinExistence type="predicted"/>
<name>A0A6N3C464_9ENTR</name>
<dbReference type="PROSITE" id="PS51257">
    <property type="entry name" value="PROKAR_LIPOPROTEIN"/>
    <property type="match status" value="1"/>
</dbReference>
<dbReference type="Pfam" id="PF13983">
    <property type="entry name" value="YsaB"/>
    <property type="match status" value="1"/>
</dbReference>
<organism evidence="3">
    <name type="scientific">Phytobacter massiliensis</name>
    <dbReference type="NCBI Taxonomy" id="1485952"/>
    <lineage>
        <taxon>Bacteria</taxon>
        <taxon>Pseudomonadati</taxon>
        <taxon>Pseudomonadota</taxon>
        <taxon>Gammaproteobacteria</taxon>
        <taxon>Enterobacterales</taxon>
        <taxon>Enterobacteriaceae</taxon>
        <taxon>Phytobacter</taxon>
    </lineage>
</organism>
<accession>A0A6N3C464</accession>
<evidence type="ECO:0008006" key="4">
    <source>
        <dbReference type="Google" id="ProtNLM"/>
    </source>
</evidence>